<sequence>MSVHEVIKQLPAIATVHDRSRALAMLDAVLSPEWEWRYYYFDSGWSPGEEMASMRDGAGNDYAIGFSAAGVYAQACDHESPMSPYHVSPPAPWPGLFDSVPDVFRPYVDEPAFADHNGLPRATVCFWRESSDSQWRCGEVVVPTEDVDDADGAEWLFDVLIAGSADAYREFAEEVFEVTLDLDAVQAVFDLKPLTQEIVSALNPEVTLGDLAKDIVQIGYPTTA</sequence>
<evidence type="ECO:0000313" key="1">
    <source>
        <dbReference type="EMBL" id="MDF2256385.1"/>
    </source>
</evidence>
<dbReference type="EMBL" id="JARHTQ010000006">
    <property type="protein sequence ID" value="MDF2256385.1"/>
    <property type="molecule type" value="Genomic_DNA"/>
</dbReference>
<comment type="caution">
    <text evidence="1">The sequence shown here is derived from an EMBL/GenBank/DDBJ whole genome shotgun (WGS) entry which is preliminary data.</text>
</comment>
<dbReference type="Proteomes" id="UP001220022">
    <property type="component" value="Unassembled WGS sequence"/>
</dbReference>
<reference evidence="1 2" key="1">
    <citation type="submission" date="2023-03" db="EMBL/GenBank/DDBJ databases">
        <title>Draft genome sequence of type strain Streptomyces ferralitis JCM 14344.</title>
        <authorList>
            <person name="Klaysubun C."/>
            <person name="Duangmal K."/>
        </authorList>
    </citation>
    <scope>NUCLEOTIDE SEQUENCE [LARGE SCALE GENOMIC DNA]</scope>
    <source>
        <strain evidence="1 2">JCM 14344</strain>
    </source>
</reference>
<evidence type="ECO:0000313" key="2">
    <source>
        <dbReference type="Proteomes" id="UP001220022"/>
    </source>
</evidence>
<proteinExistence type="predicted"/>
<name>A0ABT5YXW3_9ACTN</name>
<gene>
    <name evidence="1" type="ORF">P2L57_11745</name>
</gene>
<protein>
    <submittedName>
        <fullName evidence="1">Uncharacterized protein</fullName>
    </submittedName>
</protein>
<keyword evidence="2" id="KW-1185">Reference proteome</keyword>
<organism evidence="1 2">
    <name type="scientific">Streptantibioticus ferralitis</name>
    <dbReference type="NCBI Taxonomy" id="236510"/>
    <lineage>
        <taxon>Bacteria</taxon>
        <taxon>Bacillati</taxon>
        <taxon>Actinomycetota</taxon>
        <taxon>Actinomycetes</taxon>
        <taxon>Kitasatosporales</taxon>
        <taxon>Streptomycetaceae</taxon>
        <taxon>Streptantibioticus</taxon>
    </lineage>
</organism>
<dbReference type="RefSeq" id="WP_275812417.1">
    <property type="nucleotide sequence ID" value="NZ_BAAANM010000004.1"/>
</dbReference>
<accession>A0ABT5YXW3</accession>